<protein>
    <submittedName>
        <fullName evidence="5">LacI family transcriptional regulator</fullName>
    </submittedName>
</protein>
<name>A0A4Q7PQ70_9FIRM</name>
<gene>
    <name evidence="5" type="ORF">EV209_1187</name>
</gene>
<dbReference type="SMART" id="SM00354">
    <property type="entry name" value="HTH_LACI"/>
    <property type="match status" value="1"/>
</dbReference>
<dbReference type="CDD" id="cd06307">
    <property type="entry name" value="PBP1_sugar_binding"/>
    <property type="match status" value="1"/>
</dbReference>
<feature type="domain" description="HTH lacI-type" evidence="4">
    <location>
        <begin position="3"/>
        <end position="57"/>
    </location>
</feature>
<keyword evidence="6" id="KW-1185">Reference proteome</keyword>
<dbReference type="EMBL" id="SGXF01000001">
    <property type="protein sequence ID" value="RZT03053.1"/>
    <property type="molecule type" value="Genomic_DNA"/>
</dbReference>
<dbReference type="PANTHER" id="PTHR30146">
    <property type="entry name" value="LACI-RELATED TRANSCRIPTIONAL REPRESSOR"/>
    <property type="match status" value="1"/>
</dbReference>
<keyword evidence="1" id="KW-0805">Transcription regulation</keyword>
<dbReference type="AlphaFoldDB" id="A0A4Q7PQ70"/>
<dbReference type="Pfam" id="PF00356">
    <property type="entry name" value="LacI"/>
    <property type="match status" value="1"/>
</dbReference>
<dbReference type="Gene3D" id="1.10.260.40">
    <property type="entry name" value="lambda repressor-like DNA-binding domains"/>
    <property type="match status" value="1"/>
</dbReference>
<evidence type="ECO:0000256" key="3">
    <source>
        <dbReference type="ARBA" id="ARBA00023163"/>
    </source>
</evidence>
<dbReference type="GO" id="GO:0003700">
    <property type="term" value="F:DNA-binding transcription factor activity"/>
    <property type="evidence" value="ECO:0007669"/>
    <property type="project" value="TreeGrafter"/>
</dbReference>
<dbReference type="SUPFAM" id="SSF53822">
    <property type="entry name" value="Periplasmic binding protein-like I"/>
    <property type="match status" value="1"/>
</dbReference>
<dbReference type="RefSeq" id="WP_130433924.1">
    <property type="nucleotide sequence ID" value="NZ_SGXF01000001.1"/>
</dbReference>
<dbReference type="Gene3D" id="3.40.50.2300">
    <property type="match status" value="2"/>
</dbReference>
<dbReference type="PROSITE" id="PS50932">
    <property type="entry name" value="HTH_LACI_2"/>
    <property type="match status" value="1"/>
</dbReference>
<keyword evidence="3" id="KW-0804">Transcription</keyword>
<dbReference type="InterPro" id="IPR025997">
    <property type="entry name" value="SBP_2_dom"/>
</dbReference>
<dbReference type="Proteomes" id="UP000292927">
    <property type="component" value="Unassembled WGS sequence"/>
</dbReference>
<keyword evidence="2" id="KW-0238">DNA-binding</keyword>
<dbReference type="InterPro" id="IPR010982">
    <property type="entry name" value="Lambda_DNA-bd_dom_sf"/>
</dbReference>
<dbReference type="Pfam" id="PF13407">
    <property type="entry name" value="Peripla_BP_4"/>
    <property type="match status" value="1"/>
</dbReference>
<comment type="caution">
    <text evidence="5">The sequence shown here is derived from an EMBL/GenBank/DDBJ whole genome shotgun (WGS) entry which is preliminary data.</text>
</comment>
<sequence length="339" mass="37431">MAVTIRQISEACGVSRGTVDRVLNNRGKVRPETEAMVRREAARLGYRKNLAGQALAARKKNYTIGVLMLSEGVEFFDEVLAGIRQAESEIRDYGIHIEVVTMKGYHIEEQAERMREMSSRIHLLILHTVNDPRIAREIDCLEESGIPVITLNTDVEGCRRLCHVGCDFIKSGRTACGLLGLISPGGAQIGVATGTVLSLGHNQRISGFAQLCREHFSGFEIKDVIETLDDDETAYVQTKAMLSRHPELTAVYVVASGASGVCRAIKEAGRNLTVIANDRTPSVSRLTENGQIAAVIGQEPFQQGYKAVILAFQYLVGESRPEQEVWYMKNEILIRENLS</sequence>
<dbReference type="OrthoDB" id="569491at2"/>
<dbReference type="SUPFAM" id="SSF47413">
    <property type="entry name" value="lambda repressor-like DNA-binding domains"/>
    <property type="match status" value="1"/>
</dbReference>
<dbReference type="InterPro" id="IPR000843">
    <property type="entry name" value="HTH_LacI"/>
</dbReference>
<evidence type="ECO:0000313" key="5">
    <source>
        <dbReference type="EMBL" id="RZT03053.1"/>
    </source>
</evidence>
<accession>A0A4Q7PQ70</accession>
<evidence type="ECO:0000259" key="4">
    <source>
        <dbReference type="PROSITE" id="PS50932"/>
    </source>
</evidence>
<proteinExistence type="predicted"/>
<evidence type="ECO:0000313" key="6">
    <source>
        <dbReference type="Proteomes" id="UP000292927"/>
    </source>
</evidence>
<dbReference type="PANTHER" id="PTHR30146:SF152">
    <property type="entry name" value="TRANSCRIPTIONAL REGULATORY PROTEIN"/>
    <property type="match status" value="1"/>
</dbReference>
<dbReference type="CDD" id="cd01392">
    <property type="entry name" value="HTH_LacI"/>
    <property type="match status" value="1"/>
</dbReference>
<dbReference type="InterPro" id="IPR028082">
    <property type="entry name" value="Peripla_BP_I"/>
</dbReference>
<organism evidence="5 6">
    <name type="scientific">Cuneatibacter caecimuris</name>
    <dbReference type="NCBI Taxonomy" id="1796618"/>
    <lineage>
        <taxon>Bacteria</taxon>
        <taxon>Bacillati</taxon>
        <taxon>Bacillota</taxon>
        <taxon>Clostridia</taxon>
        <taxon>Lachnospirales</taxon>
        <taxon>Lachnospiraceae</taxon>
        <taxon>Cuneatibacter</taxon>
    </lineage>
</organism>
<evidence type="ECO:0000256" key="2">
    <source>
        <dbReference type="ARBA" id="ARBA00023125"/>
    </source>
</evidence>
<evidence type="ECO:0000256" key="1">
    <source>
        <dbReference type="ARBA" id="ARBA00023015"/>
    </source>
</evidence>
<dbReference type="GO" id="GO:0000976">
    <property type="term" value="F:transcription cis-regulatory region binding"/>
    <property type="evidence" value="ECO:0007669"/>
    <property type="project" value="TreeGrafter"/>
</dbReference>
<reference evidence="5 6" key="1">
    <citation type="submission" date="2019-02" db="EMBL/GenBank/DDBJ databases">
        <title>Genomic Encyclopedia of Type Strains, Phase IV (KMG-IV): sequencing the most valuable type-strain genomes for metagenomic binning, comparative biology and taxonomic classification.</title>
        <authorList>
            <person name="Goeker M."/>
        </authorList>
    </citation>
    <scope>NUCLEOTIDE SEQUENCE [LARGE SCALE GENOMIC DNA]</scope>
    <source>
        <strain evidence="5 6">DSM 29486</strain>
    </source>
</reference>